<gene>
    <name evidence="3" type="ORF">DKT75_00355</name>
</gene>
<dbReference type="GO" id="GO:0019240">
    <property type="term" value="P:citrulline biosynthetic process"/>
    <property type="evidence" value="ECO:0007669"/>
    <property type="project" value="TreeGrafter"/>
</dbReference>
<protein>
    <submittedName>
        <fullName evidence="3">Ornithine carbamoyltransferase</fullName>
    </submittedName>
</protein>
<evidence type="ECO:0000313" key="4">
    <source>
        <dbReference type="Proteomes" id="UP000245506"/>
    </source>
</evidence>
<accession>A0A317CM06</accession>
<feature type="domain" description="Aspartate/ornithine carbamoyltransferase carbamoyl-P binding" evidence="2">
    <location>
        <begin position="3"/>
        <end position="128"/>
    </location>
</feature>
<evidence type="ECO:0000259" key="2">
    <source>
        <dbReference type="Pfam" id="PF02729"/>
    </source>
</evidence>
<dbReference type="EMBL" id="QGKL01000004">
    <property type="protein sequence ID" value="PWQ99556.1"/>
    <property type="molecule type" value="Genomic_DNA"/>
</dbReference>
<dbReference type="Proteomes" id="UP000245506">
    <property type="component" value="Unassembled WGS sequence"/>
</dbReference>
<dbReference type="GO" id="GO:0016597">
    <property type="term" value="F:amino acid binding"/>
    <property type="evidence" value="ECO:0007669"/>
    <property type="project" value="InterPro"/>
</dbReference>
<keyword evidence="1 3" id="KW-0808">Transferase</keyword>
<name>A0A317CM06_9GAMM</name>
<keyword evidence="4" id="KW-1185">Reference proteome</keyword>
<organism evidence="3 4">
    <name type="scientific">Leucothrix arctica</name>
    <dbReference type="NCBI Taxonomy" id="1481894"/>
    <lineage>
        <taxon>Bacteria</taxon>
        <taxon>Pseudomonadati</taxon>
        <taxon>Pseudomonadota</taxon>
        <taxon>Gammaproteobacteria</taxon>
        <taxon>Thiotrichales</taxon>
        <taxon>Thiotrichaceae</taxon>
        <taxon>Leucothrix</taxon>
    </lineage>
</organism>
<dbReference type="PANTHER" id="PTHR45753">
    <property type="entry name" value="ORNITHINE CARBAMOYLTRANSFERASE, MITOCHONDRIAL"/>
    <property type="match status" value="1"/>
</dbReference>
<sequence>MLNLLNIDDLSQEDIYKIWDSANNGTADKLEANIAWSFEGNGIRTRTTFVQTFQTLGVNFVELPNFLKTNESVEDLASYMDAFYSMYVIRESNHQRLKAFAAATTKPIINAMSSEAHPCEVLTDAYYLSTKFESLTNVRILLWGPVTNVFKSWHSLSGVLGLNMTHYCPSEYHQDTKNVTYTDQLTGHYDVVITDAWPKGFSDSNYCLSNDHLRGMSSPMVLPTPPVTVGNELKQPLYDTENFVGYEQKALLLPIQIAIVSYLLSKA</sequence>
<comment type="caution">
    <text evidence="3">The sequence shown here is derived from an EMBL/GenBank/DDBJ whole genome shotgun (WGS) entry which is preliminary data.</text>
</comment>
<dbReference type="InterPro" id="IPR006132">
    <property type="entry name" value="Asp/Orn_carbamoyltranf_P-bd"/>
</dbReference>
<dbReference type="InterPro" id="IPR036901">
    <property type="entry name" value="Asp/Orn_carbamoylTrfase_sf"/>
</dbReference>
<dbReference type="AlphaFoldDB" id="A0A317CM06"/>
<evidence type="ECO:0000256" key="1">
    <source>
        <dbReference type="ARBA" id="ARBA00022679"/>
    </source>
</evidence>
<proteinExistence type="predicted"/>
<reference evidence="3 4" key="1">
    <citation type="submission" date="2018-05" db="EMBL/GenBank/DDBJ databases">
        <title>Leucothrix arctica sp. nov., isolated from Arctic seawater.</title>
        <authorList>
            <person name="Choi A."/>
            <person name="Baek K."/>
        </authorList>
    </citation>
    <scope>NUCLEOTIDE SEQUENCE [LARGE SCALE GENOMIC DNA]</scope>
    <source>
        <strain evidence="3 4">IMCC9719</strain>
    </source>
</reference>
<dbReference type="SUPFAM" id="SSF53671">
    <property type="entry name" value="Aspartate/ornithine carbamoyltransferase"/>
    <property type="match status" value="1"/>
</dbReference>
<dbReference type="GO" id="GO:0042450">
    <property type="term" value="P:L-arginine biosynthetic process via ornithine"/>
    <property type="evidence" value="ECO:0007669"/>
    <property type="project" value="TreeGrafter"/>
</dbReference>
<evidence type="ECO:0000313" key="3">
    <source>
        <dbReference type="EMBL" id="PWQ99556.1"/>
    </source>
</evidence>
<dbReference type="RefSeq" id="WP_109821451.1">
    <property type="nucleotide sequence ID" value="NZ_QGKL01000004.1"/>
</dbReference>
<dbReference type="GO" id="GO:0004585">
    <property type="term" value="F:ornithine carbamoyltransferase activity"/>
    <property type="evidence" value="ECO:0007669"/>
    <property type="project" value="TreeGrafter"/>
</dbReference>
<dbReference type="OrthoDB" id="9802587at2"/>
<dbReference type="Gene3D" id="3.40.50.1370">
    <property type="entry name" value="Aspartate/ornithine carbamoyltransferase"/>
    <property type="match status" value="2"/>
</dbReference>
<dbReference type="Pfam" id="PF02729">
    <property type="entry name" value="OTCace_N"/>
    <property type="match status" value="1"/>
</dbReference>
<dbReference type="PANTHER" id="PTHR45753:SF3">
    <property type="entry name" value="ORNITHINE TRANSCARBAMYLASE, MITOCHONDRIAL"/>
    <property type="match status" value="1"/>
</dbReference>